<dbReference type="Pfam" id="PF00076">
    <property type="entry name" value="RRM_1"/>
    <property type="match status" value="1"/>
</dbReference>
<feature type="region of interest" description="Disordered" evidence="5">
    <location>
        <begin position="289"/>
        <end position="309"/>
    </location>
</feature>
<evidence type="ECO:0000256" key="1">
    <source>
        <dbReference type="ARBA" id="ARBA00004604"/>
    </source>
</evidence>
<dbReference type="PROSITE" id="PS50102">
    <property type="entry name" value="RRM"/>
    <property type="match status" value="1"/>
</dbReference>
<evidence type="ECO:0000256" key="2">
    <source>
        <dbReference type="ARBA" id="ARBA00022884"/>
    </source>
</evidence>
<evidence type="ECO:0000259" key="6">
    <source>
        <dbReference type="PROSITE" id="PS50102"/>
    </source>
</evidence>
<dbReference type="Proteomes" id="UP000005237">
    <property type="component" value="Unassembled WGS sequence"/>
</dbReference>
<dbReference type="OMA" id="AYIQFTH"/>
<reference evidence="8" key="1">
    <citation type="submission" date="2010-08" db="EMBL/GenBank/DDBJ databases">
        <authorList>
            <consortium name="Caenorhabditis japonica Sequencing Consortium"/>
            <person name="Wilson R.K."/>
        </authorList>
    </citation>
    <scope>NUCLEOTIDE SEQUENCE [LARGE SCALE GENOMIC DNA]</scope>
    <source>
        <strain evidence="8">DF5081</strain>
    </source>
</reference>
<keyword evidence="3" id="KW-0539">Nucleus</keyword>
<reference evidence="7" key="2">
    <citation type="submission" date="2022-06" db="UniProtKB">
        <authorList>
            <consortium name="EnsemblMetazoa"/>
        </authorList>
    </citation>
    <scope>IDENTIFICATION</scope>
    <source>
        <strain evidence="7">DF5081</strain>
    </source>
</reference>
<dbReference type="InterPro" id="IPR000504">
    <property type="entry name" value="RRM_dom"/>
</dbReference>
<evidence type="ECO:0000256" key="3">
    <source>
        <dbReference type="ARBA" id="ARBA00023242"/>
    </source>
</evidence>
<dbReference type="AlphaFoldDB" id="A0A8R1I1L9"/>
<sequence>MVAPSPKSISQGGRKPKVVAKKSPKKPAKKLFVVKLQRIPFGFFEKELLGYFRQFGNVLRIRVARSRKTGNHKGWAYVGFDDKSVAEIAAESMNGYLMFEQRLGCKVMKPALIPKSMLKGPLLVVRPSYKGLAKKDAISRNNTSGKNDKANAKNRVISLNKSLKKLKNMGVDYDFSLRTPLKNIAPNNDVQVVKTPISAKPVQSKPVTPAPKPATPTAKPATPKAIVQTPVTTKKKAVETPQTAKLKNEESKPKFSPKTRAAKAIAAGTPLVKSTLSKTIMKSVAASACPANVKKAPLPANKRGKKKSL</sequence>
<dbReference type="PANTHER" id="PTHR46754">
    <property type="entry name" value="MKI67 FHA DOMAIN-INTERACTING NUCLEOLAR PHOSPHOPROTEIN"/>
    <property type="match status" value="1"/>
</dbReference>
<dbReference type="InterPro" id="IPR035979">
    <property type="entry name" value="RBD_domain_sf"/>
</dbReference>
<feature type="region of interest" description="Disordered" evidence="5">
    <location>
        <begin position="1"/>
        <end position="23"/>
    </location>
</feature>
<dbReference type="CDD" id="cd12307">
    <property type="entry name" value="RRM_NIFK_like"/>
    <property type="match status" value="1"/>
</dbReference>
<keyword evidence="2 4" id="KW-0694">RNA-binding</keyword>
<dbReference type="EnsemblMetazoa" id="CJA17109.1">
    <property type="protein sequence ID" value="CJA17109.1"/>
    <property type="gene ID" value="WBGene00136314"/>
</dbReference>
<feature type="compositionally biased region" description="Basic residues" evidence="5">
    <location>
        <begin position="14"/>
        <end position="23"/>
    </location>
</feature>
<name>A0A8R1I1L9_CAEJA</name>
<feature type="compositionally biased region" description="Low complexity" evidence="5">
    <location>
        <begin position="215"/>
        <end position="225"/>
    </location>
</feature>
<feature type="region of interest" description="Disordered" evidence="5">
    <location>
        <begin position="201"/>
        <end position="261"/>
    </location>
</feature>
<evidence type="ECO:0000313" key="8">
    <source>
        <dbReference type="Proteomes" id="UP000005237"/>
    </source>
</evidence>
<proteinExistence type="predicted"/>
<evidence type="ECO:0000256" key="5">
    <source>
        <dbReference type="SAM" id="MobiDB-lite"/>
    </source>
</evidence>
<dbReference type="GO" id="GO:0005730">
    <property type="term" value="C:nucleolus"/>
    <property type="evidence" value="ECO:0007669"/>
    <property type="project" value="UniProtKB-SubCell"/>
</dbReference>
<dbReference type="SUPFAM" id="SSF54928">
    <property type="entry name" value="RNA-binding domain, RBD"/>
    <property type="match status" value="1"/>
</dbReference>
<dbReference type="SMART" id="SM00360">
    <property type="entry name" value="RRM"/>
    <property type="match status" value="1"/>
</dbReference>
<dbReference type="GO" id="GO:0003723">
    <property type="term" value="F:RNA binding"/>
    <property type="evidence" value="ECO:0007669"/>
    <property type="project" value="UniProtKB-UniRule"/>
</dbReference>
<protein>
    <submittedName>
        <fullName evidence="7">RRM domain-containing protein</fullName>
    </submittedName>
</protein>
<accession>A0A8R1I1L9</accession>
<dbReference type="Gene3D" id="3.30.70.330">
    <property type="match status" value="1"/>
</dbReference>
<evidence type="ECO:0000313" key="7">
    <source>
        <dbReference type="EnsemblMetazoa" id="CJA17109.1"/>
    </source>
</evidence>
<dbReference type="InterPro" id="IPR012677">
    <property type="entry name" value="Nucleotide-bd_a/b_plait_sf"/>
</dbReference>
<comment type="subcellular location">
    <subcellularLocation>
        <location evidence="1">Nucleus</location>
        <location evidence="1">Nucleolus</location>
    </subcellularLocation>
</comment>
<keyword evidence="8" id="KW-1185">Reference proteome</keyword>
<organism evidence="7 8">
    <name type="scientific">Caenorhabditis japonica</name>
    <dbReference type="NCBI Taxonomy" id="281687"/>
    <lineage>
        <taxon>Eukaryota</taxon>
        <taxon>Metazoa</taxon>
        <taxon>Ecdysozoa</taxon>
        <taxon>Nematoda</taxon>
        <taxon>Chromadorea</taxon>
        <taxon>Rhabditida</taxon>
        <taxon>Rhabditina</taxon>
        <taxon>Rhabditomorpha</taxon>
        <taxon>Rhabditoidea</taxon>
        <taxon>Rhabditidae</taxon>
        <taxon>Peloderinae</taxon>
        <taxon>Caenorhabditis</taxon>
    </lineage>
</organism>
<evidence type="ECO:0000256" key="4">
    <source>
        <dbReference type="PROSITE-ProRule" id="PRU00176"/>
    </source>
</evidence>
<feature type="domain" description="RRM" evidence="6">
    <location>
        <begin position="29"/>
        <end position="110"/>
    </location>
</feature>